<reference evidence="1" key="1">
    <citation type="journal article" date="2023" name="Antibiotics">
        <title>Genomic Characterization of Antibiotic-Resistant Campylobacterales Isolated from Chilean Poultry Meat.</title>
        <authorList>
            <person name="Concha-Toloza M."/>
            <person name="Lopez-Cantillo M."/>
            <person name="Molina-Mora J.A."/>
            <person name="Collado L."/>
        </authorList>
    </citation>
    <scope>NUCLEOTIDE SEQUENCE</scope>
    <source>
        <strain evidence="1">FR1p273A</strain>
    </source>
</reference>
<organism evidence="1 2">
    <name type="scientific">Aliarcobacter butzleri</name>
    <dbReference type="NCBI Taxonomy" id="28197"/>
    <lineage>
        <taxon>Bacteria</taxon>
        <taxon>Pseudomonadati</taxon>
        <taxon>Campylobacterota</taxon>
        <taxon>Epsilonproteobacteria</taxon>
        <taxon>Campylobacterales</taxon>
        <taxon>Arcobacteraceae</taxon>
        <taxon>Aliarcobacter</taxon>
    </lineage>
</organism>
<dbReference type="AlphaFoldDB" id="A0AAW6VNZ3"/>
<reference evidence="1" key="2">
    <citation type="submission" date="2023-02" db="EMBL/GenBank/DDBJ databases">
        <authorList>
            <person name="Concha-Toloza M."/>
            <person name="Lopez-Cantillo M."/>
            <person name="Molina-Mora J."/>
            <person name="Collado L."/>
        </authorList>
    </citation>
    <scope>NUCLEOTIDE SEQUENCE</scope>
    <source>
        <strain evidence="1">FR1p273A</strain>
    </source>
</reference>
<evidence type="ECO:0008006" key="3">
    <source>
        <dbReference type="Google" id="ProtNLM"/>
    </source>
</evidence>
<accession>A0AAW6VNZ3</accession>
<proteinExistence type="predicted"/>
<dbReference type="Proteomes" id="UP001237843">
    <property type="component" value="Unassembled WGS sequence"/>
</dbReference>
<dbReference type="EMBL" id="JAQTJH010000012">
    <property type="protein sequence ID" value="MDK2062738.1"/>
    <property type="molecule type" value="Genomic_DNA"/>
</dbReference>
<dbReference type="RefSeq" id="WP_284074904.1">
    <property type="nucleotide sequence ID" value="NZ_JAQTJH010000012.1"/>
</dbReference>
<comment type="caution">
    <text evidence="1">The sequence shown here is derived from an EMBL/GenBank/DDBJ whole genome shotgun (WGS) entry which is preliminary data.</text>
</comment>
<evidence type="ECO:0000313" key="2">
    <source>
        <dbReference type="Proteomes" id="UP001237843"/>
    </source>
</evidence>
<dbReference type="PROSITE" id="PS51257">
    <property type="entry name" value="PROKAR_LIPOPROTEIN"/>
    <property type="match status" value="1"/>
</dbReference>
<name>A0AAW6VNZ3_9BACT</name>
<gene>
    <name evidence="1" type="ORF">PT520_09440</name>
</gene>
<protein>
    <recommendedName>
        <fullName evidence="3">Lipoprotein</fullName>
    </recommendedName>
</protein>
<evidence type="ECO:0000313" key="1">
    <source>
        <dbReference type="EMBL" id="MDK2062738.1"/>
    </source>
</evidence>
<sequence>MKNIIFLIATIFIFIGCAGKYSTIENSQIIKKQNKAYIEFLRKDQFFGGGADLFVYEVKNNKIIPVIALANNQRFIYEVEKGKHKFYTTPYNIIEIDVEENKTYHIDILPNNNYKFYALIVEDNQDINNAINELQKDGCKENILNKYNFTKRTSDYKSPISLIVTCEDKKLIKYDNLKNTPTLNEINKIPIVSLSESGKKYFKSQLDNETKKFNDYNIFWEQKLKNIPLINEPFMKINKLPSKENIKKYDGIKLTSKLNENIGIDLINDINSEFTSYNGNDKLDIEIIVNKYFVGNFLKRNFTVALNSNFHFDSIAVIDVDVNYYDKGNKIASFNIVTSTDGSGLIFDKINSTHSQIIKEVKNYTQNNFIK</sequence>